<feature type="region of interest" description="Disordered" evidence="2">
    <location>
        <begin position="134"/>
        <end position="172"/>
    </location>
</feature>
<feature type="domain" description="Nephrocystin 3-like N-terminal" evidence="3">
    <location>
        <begin position="322"/>
        <end position="493"/>
    </location>
</feature>
<feature type="compositionally biased region" description="Polar residues" evidence="2">
    <location>
        <begin position="237"/>
        <end position="253"/>
    </location>
</feature>
<feature type="compositionally biased region" description="Basic and acidic residues" evidence="2">
    <location>
        <begin position="160"/>
        <end position="172"/>
    </location>
</feature>
<evidence type="ECO:0000313" key="5">
    <source>
        <dbReference type="EMBL" id="KAK2611556.1"/>
    </source>
</evidence>
<dbReference type="PANTHER" id="PTHR10039:SF5">
    <property type="entry name" value="NACHT DOMAIN-CONTAINING PROTEIN"/>
    <property type="match status" value="1"/>
</dbReference>
<sequence length="1115" mass="127198">MDQLKYEHGNPLVDPMLWETKIVQLGHVLRESLLALNTKLLALPKETIVLRRLFFDTMFRREDDISGPGYGTFEWVLEDIRLVKGSHIQPFHSSYRGKRAEHRYTVGRPRSAFKYYENRDGWGSTSEFDMYSTVGTNTSHKGEGEVGSDSRMSNGGGSSDEQHQANEDDQNNKDNEASIIFGQTDGQQFVKFVAPEFGRNSEHSTEDEWRCSDPEVKKEKDDSVGTRESYSADEGSYCSSDSEMSGEGVSSTKNETKLDDTAQSTKDTPTVRLHGVYYRSGPSISKIHGSETLSWYSGWAPHLEHIMSVSERAKRQQISMAFASFLRKSQGVFFCCGKAGSGKSTFMKYISGHQEIRRQLESWSGDKKLVIISVFFWNSGDELQMSMEGFYRSLLFQVVQQCPEVLPAIFPDHSLQADDIHEGIRGRSLPFRFSELQGAIRRLLETSEIPSHRLCFFIDGLDEYKGDSKEHFSLAQLLKNWATKDVKIICSARPYIEFLDTFTDSGRTIQLHEWTKDDIYRYLLSELHTGLGSDKMPSEAITRLVEVVSRKADGVFIWAQLVAQSLLEGIAHRDSIRALHGRVDQAPRDLNSLYERSLSSIDSTIRRRADDALSLVARSPFGTLNALAFSWLDELEDEDFPLNRPFQIYTIEEVEDREETAKRQVALLTKGLVEMRRAKYSENTIRQAPASLFRYTLDYYHLTAHEFLMNRVASDRDSFSETHRDRYARLALAEIKFSGVLRGPSSQFRTIYAAGHSKFHDIPDRYLDELRACYPTTGTSQNDPQQGTHVGLYDAQSRGSIQIGLWGRATPWRPDNSICHLVWKGSDPSLIICYALSLHQAGYVLRKLQNGVADKLSEEELAVWLLATWTIFPDPAITEYILSRRGLPQRPVEIRNFFEGKNSDISCWFGFLMSFSRTILTQTTVNGKELGRAEKIQPWNGPFTREESWEGKEWYTWIEMQCRNLEHLLKHGVDKDVIFLLVGMPVDQSPQADKLRHPWDVWVHKWDEWVLDQGTIFYVDLLTMLDLIQPPPANLNTLQELLRTSPANCLQSTCSSFVSRVRGYFCEKALSLTGQGHLQGSESGGLEERTIENLRYRIEEGAAQWPNDNTRLLAS</sequence>
<dbReference type="Pfam" id="PF25053">
    <property type="entry name" value="DUF7791"/>
    <property type="match status" value="1"/>
</dbReference>
<dbReference type="InterPro" id="IPR056884">
    <property type="entry name" value="NPHP3-like_N"/>
</dbReference>
<evidence type="ECO:0000256" key="2">
    <source>
        <dbReference type="SAM" id="MobiDB-lite"/>
    </source>
</evidence>
<gene>
    <name evidence="5" type="ORF">N8I77_004889</name>
</gene>
<protein>
    <recommendedName>
        <fullName evidence="7">NACHT domain-containing protein</fullName>
    </recommendedName>
</protein>
<feature type="domain" description="DUF7791" evidence="4">
    <location>
        <begin position="622"/>
        <end position="712"/>
    </location>
</feature>
<dbReference type="Proteomes" id="UP001265746">
    <property type="component" value="Unassembled WGS sequence"/>
</dbReference>
<comment type="caution">
    <text evidence="5">The sequence shown here is derived from an EMBL/GenBank/DDBJ whole genome shotgun (WGS) entry which is preliminary data.</text>
</comment>
<feature type="compositionally biased region" description="Basic and acidic residues" evidence="2">
    <location>
        <begin position="199"/>
        <end position="225"/>
    </location>
</feature>
<dbReference type="PANTHER" id="PTHR10039">
    <property type="entry name" value="AMELOGENIN"/>
    <property type="match status" value="1"/>
</dbReference>
<accession>A0AAD9SN01</accession>
<dbReference type="Gene3D" id="3.40.50.300">
    <property type="entry name" value="P-loop containing nucleotide triphosphate hydrolases"/>
    <property type="match status" value="1"/>
</dbReference>
<dbReference type="SUPFAM" id="SSF52540">
    <property type="entry name" value="P-loop containing nucleoside triphosphate hydrolases"/>
    <property type="match status" value="1"/>
</dbReference>
<dbReference type="InterPro" id="IPR027417">
    <property type="entry name" value="P-loop_NTPase"/>
</dbReference>
<evidence type="ECO:0008006" key="7">
    <source>
        <dbReference type="Google" id="ProtNLM"/>
    </source>
</evidence>
<evidence type="ECO:0000313" key="6">
    <source>
        <dbReference type="Proteomes" id="UP001265746"/>
    </source>
</evidence>
<evidence type="ECO:0000256" key="1">
    <source>
        <dbReference type="ARBA" id="ARBA00022737"/>
    </source>
</evidence>
<dbReference type="InterPro" id="IPR056693">
    <property type="entry name" value="DUF7791"/>
</dbReference>
<dbReference type="AlphaFoldDB" id="A0AAD9SN01"/>
<evidence type="ECO:0000259" key="4">
    <source>
        <dbReference type="Pfam" id="PF25053"/>
    </source>
</evidence>
<feature type="region of interest" description="Disordered" evidence="2">
    <location>
        <begin position="197"/>
        <end position="266"/>
    </location>
</feature>
<keyword evidence="6" id="KW-1185">Reference proteome</keyword>
<proteinExistence type="predicted"/>
<evidence type="ECO:0000259" key="3">
    <source>
        <dbReference type="Pfam" id="PF24883"/>
    </source>
</evidence>
<dbReference type="EMBL" id="JAUJFL010000002">
    <property type="protein sequence ID" value="KAK2611556.1"/>
    <property type="molecule type" value="Genomic_DNA"/>
</dbReference>
<name>A0AAD9SN01_PHOAM</name>
<keyword evidence="1" id="KW-0677">Repeat</keyword>
<reference evidence="5" key="1">
    <citation type="submission" date="2023-06" db="EMBL/GenBank/DDBJ databases">
        <authorList>
            <person name="Noh H."/>
        </authorList>
    </citation>
    <scope>NUCLEOTIDE SEQUENCE</scope>
    <source>
        <strain evidence="5">DUCC20226</strain>
    </source>
</reference>
<organism evidence="5 6">
    <name type="scientific">Phomopsis amygdali</name>
    <name type="common">Fusicoccum amygdali</name>
    <dbReference type="NCBI Taxonomy" id="1214568"/>
    <lineage>
        <taxon>Eukaryota</taxon>
        <taxon>Fungi</taxon>
        <taxon>Dikarya</taxon>
        <taxon>Ascomycota</taxon>
        <taxon>Pezizomycotina</taxon>
        <taxon>Sordariomycetes</taxon>
        <taxon>Sordariomycetidae</taxon>
        <taxon>Diaporthales</taxon>
        <taxon>Diaporthaceae</taxon>
        <taxon>Diaporthe</taxon>
    </lineage>
</organism>
<dbReference type="Pfam" id="PF24883">
    <property type="entry name" value="NPHP3_N"/>
    <property type="match status" value="1"/>
</dbReference>